<feature type="domain" description="N-acetyltransferase" evidence="3">
    <location>
        <begin position="70"/>
        <end position="218"/>
    </location>
</feature>
<dbReference type="CDD" id="cd04301">
    <property type="entry name" value="NAT_SF"/>
    <property type="match status" value="1"/>
</dbReference>
<keyword evidence="1 4" id="KW-0808">Transferase</keyword>
<dbReference type="Proteomes" id="UP000325827">
    <property type="component" value="Unassembled WGS sequence"/>
</dbReference>
<evidence type="ECO:0000256" key="1">
    <source>
        <dbReference type="ARBA" id="ARBA00022679"/>
    </source>
</evidence>
<dbReference type="PANTHER" id="PTHR43877">
    <property type="entry name" value="AMINOALKYLPHOSPHONATE N-ACETYLTRANSFERASE-RELATED-RELATED"/>
    <property type="match status" value="1"/>
</dbReference>
<proteinExistence type="predicted"/>
<comment type="caution">
    <text evidence="4">The sequence shown here is derived from an EMBL/GenBank/DDBJ whole genome shotgun (WGS) entry which is preliminary data.</text>
</comment>
<dbReference type="OrthoDB" id="9799092at2"/>
<evidence type="ECO:0000259" key="3">
    <source>
        <dbReference type="PROSITE" id="PS51186"/>
    </source>
</evidence>
<organism evidence="4 5">
    <name type="scientific">Microbacterium rhizomatis</name>
    <dbReference type="NCBI Taxonomy" id="1631477"/>
    <lineage>
        <taxon>Bacteria</taxon>
        <taxon>Bacillati</taxon>
        <taxon>Actinomycetota</taxon>
        <taxon>Actinomycetes</taxon>
        <taxon>Micrococcales</taxon>
        <taxon>Microbacteriaceae</taxon>
        <taxon>Microbacterium</taxon>
    </lineage>
</organism>
<dbReference type="InterPro" id="IPR016181">
    <property type="entry name" value="Acyl_CoA_acyltransferase"/>
</dbReference>
<dbReference type="PROSITE" id="PS51186">
    <property type="entry name" value="GNAT"/>
    <property type="match status" value="1"/>
</dbReference>
<reference evidence="5" key="1">
    <citation type="submission" date="2019-09" db="EMBL/GenBank/DDBJ databases">
        <title>Mumia zhuanghuii sp. nov. isolated from the intestinal contents of plateau pika (Ochotona curzoniae) in the Qinghai-Tibet plateau of China.</title>
        <authorList>
            <person name="Tian Z."/>
        </authorList>
    </citation>
    <scope>NUCLEOTIDE SEQUENCE [LARGE SCALE GENOMIC DNA]</scope>
    <source>
        <strain evidence="5">JCM 30598</strain>
    </source>
</reference>
<evidence type="ECO:0000313" key="5">
    <source>
        <dbReference type="Proteomes" id="UP000325827"/>
    </source>
</evidence>
<dbReference type="AlphaFoldDB" id="A0A5J5J0E4"/>
<dbReference type="Pfam" id="PF00583">
    <property type="entry name" value="Acetyltransf_1"/>
    <property type="match status" value="1"/>
</dbReference>
<evidence type="ECO:0000313" key="4">
    <source>
        <dbReference type="EMBL" id="KAA9108112.1"/>
    </source>
</evidence>
<evidence type="ECO:0000256" key="2">
    <source>
        <dbReference type="ARBA" id="ARBA00023315"/>
    </source>
</evidence>
<accession>A0A5J5J0E4</accession>
<gene>
    <name evidence="4" type="ORF">F6B43_11915</name>
</gene>
<keyword evidence="2" id="KW-0012">Acyltransferase</keyword>
<keyword evidence="5" id="KW-1185">Reference proteome</keyword>
<dbReference type="EMBL" id="VYSA01000002">
    <property type="protein sequence ID" value="KAA9108112.1"/>
    <property type="molecule type" value="Genomic_DNA"/>
</dbReference>
<sequence>MCSREQNAHLPGRLFVRHRRTALSPANPLHTLNPTARLDHSRGGKTMTQLFMTHPGPLPAELLVPLAPGLALREATAADEKAIAETLAASFEEEWDVARVRAEFSDAGDVPVTWLVEDEQGVVGVASERIMPGTYPDAGYVHYVGVLDRARGRRVGATLTARCLQGFAERGLATAVLETDDFRVPAVVTYLRLGFVPTYRSAAEQGAWSVLLPSLFGPRV</sequence>
<protein>
    <submittedName>
        <fullName evidence="4">GNAT family N-acetyltransferase</fullName>
    </submittedName>
</protein>
<dbReference type="InterPro" id="IPR050832">
    <property type="entry name" value="Bact_Acetyltransf"/>
</dbReference>
<dbReference type="SUPFAM" id="SSF55729">
    <property type="entry name" value="Acyl-CoA N-acyltransferases (Nat)"/>
    <property type="match status" value="1"/>
</dbReference>
<dbReference type="InterPro" id="IPR000182">
    <property type="entry name" value="GNAT_dom"/>
</dbReference>
<dbReference type="Gene3D" id="3.40.630.30">
    <property type="match status" value="1"/>
</dbReference>
<name>A0A5J5J0E4_9MICO</name>
<dbReference type="GO" id="GO:0016747">
    <property type="term" value="F:acyltransferase activity, transferring groups other than amino-acyl groups"/>
    <property type="evidence" value="ECO:0007669"/>
    <property type="project" value="InterPro"/>
</dbReference>